<evidence type="ECO:0000256" key="1">
    <source>
        <dbReference type="ARBA" id="ARBA00004123"/>
    </source>
</evidence>
<dbReference type="InterPro" id="IPR027417">
    <property type="entry name" value="P-loop_NTPase"/>
</dbReference>
<dbReference type="GO" id="GO:0043596">
    <property type="term" value="C:nuclear replication fork"/>
    <property type="evidence" value="ECO:0007669"/>
    <property type="project" value="TreeGrafter"/>
</dbReference>
<dbReference type="InterPro" id="IPR001650">
    <property type="entry name" value="Helicase_C-like"/>
</dbReference>
<protein>
    <recommendedName>
        <fullName evidence="2">SWI/SNF-related matrix-associated actin-dependent regulator of chromatin subfamily A-like protein 1</fullName>
    </recommendedName>
    <alternativeName>
        <fullName evidence="8">HepA-related protein</fullName>
    </alternativeName>
    <alternativeName>
        <fullName evidence="7">Sucrose nonfermenting protein 2-like 1</fullName>
    </alternativeName>
</protein>
<dbReference type="PROSITE" id="PS51467">
    <property type="entry name" value="HARP"/>
    <property type="match status" value="2"/>
</dbReference>
<dbReference type="CDD" id="cd18010">
    <property type="entry name" value="DEXHc_HARP_SMARCAL1"/>
    <property type="match status" value="1"/>
</dbReference>
<dbReference type="GO" id="GO:0005524">
    <property type="term" value="F:ATP binding"/>
    <property type="evidence" value="ECO:0007669"/>
    <property type="project" value="InterPro"/>
</dbReference>
<dbReference type="PANTHER" id="PTHR45766">
    <property type="entry name" value="DNA ANNEALING HELICASE AND ENDONUCLEASE ZRANB3 FAMILY MEMBER"/>
    <property type="match status" value="1"/>
</dbReference>
<evidence type="ECO:0000256" key="8">
    <source>
        <dbReference type="ARBA" id="ARBA00031896"/>
    </source>
</evidence>
<evidence type="ECO:0000259" key="13">
    <source>
        <dbReference type="PROSITE" id="PS51194"/>
    </source>
</evidence>
<dbReference type="AlphaFoldDB" id="A0A3B5KVH2"/>
<dbReference type="Proteomes" id="UP000261380">
    <property type="component" value="Unplaced"/>
</dbReference>
<dbReference type="SUPFAM" id="SSF52540">
    <property type="entry name" value="P-loop containing nucleoside triphosphate hydrolases"/>
    <property type="match status" value="2"/>
</dbReference>
<dbReference type="STRING" id="32473.ENSXCOP00000001611"/>
<dbReference type="Gene3D" id="3.40.50.10810">
    <property type="entry name" value="Tandem AAA-ATPase domain"/>
    <property type="match status" value="1"/>
</dbReference>
<dbReference type="SMART" id="SM00490">
    <property type="entry name" value="HELICc"/>
    <property type="match status" value="1"/>
</dbReference>
<evidence type="ECO:0000313" key="15">
    <source>
        <dbReference type="Ensembl" id="ENSXCOP00000001611.1"/>
    </source>
</evidence>
<dbReference type="PROSITE" id="PS51192">
    <property type="entry name" value="HELICASE_ATP_BIND_1"/>
    <property type="match status" value="1"/>
</dbReference>
<dbReference type="CDD" id="cd18793">
    <property type="entry name" value="SF2_C_SNF"/>
    <property type="match status" value="1"/>
</dbReference>
<feature type="domain" description="HARP" evidence="14">
    <location>
        <begin position="200"/>
        <end position="271"/>
    </location>
</feature>
<dbReference type="FunFam" id="3.40.50.10810:FF:000026">
    <property type="entry name" value="SWI/SNF related, matrix associated, actin dependent regulator of chromatin, subfamily a-like 1"/>
    <property type="match status" value="1"/>
</dbReference>
<accession>A0A3B5KVH2</accession>
<evidence type="ECO:0000256" key="9">
    <source>
        <dbReference type="ARBA" id="ARBA00048778"/>
    </source>
</evidence>
<dbReference type="Pfam" id="PF00271">
    <property type="entry name" value="Helicase_C"/>
    <property type="match status" value="1"/>
</dbReference>
<dbReference type="Ensembl" id="ENSXCOT00000001636.1">
    <property type="protein sequence ID" value="ENSXCOP00000001611.1"/>
    <property type="gene ID" value="ENSXCOG00000001280.1"/>
</dbReference>
<keyword evidence="5" id="KW-0175">Coiled coil</keyword>
<dbReference type="Pfam" id="PF07443">
    <property type="entry name" value="HARP"/>
    <property type="match status" value="2"/>
</dbReference>
<dbReference type="InterPro" id="IPR000330">
    <property type="entry name" value="SNF2_N"/>
</dbReference>
<evidence type="ECO:0000256" key="5">
    <source>
        <dbReference type="ARBA" id="ARBA00023054"/>
    </source>
</evidence>
<dbReference type="InterPro" id="IPR010003">
    <property type="entry name" value="HARP_dom"/>
</dbReference>
<evidence type="ECO:0000256" key="6">
    <source>
        <dbReference type="ARBA" id="ARBA00023242"/>
    </source>
</evidence>
<feature type="compositionally biased region" description="Polar residues" evidence="11">
    <location>
        <begin position="28"/>
        <end position="47"/>
    </location>
</feature>
<evidence type="ECO:0000256" key="3">
    <source>
        <dbReference type="ARBA" id="ARBA00022737"/>
    </source>
</evidence>
<dbReference type="FunFam" id="3.40.50.300:FF:001036">
    <property type="entry name" value="SWI/SNF related, matrix associated, actin dependent regulator of chromatin, subfamily a like 1"/>
    <property type="match status" value="1"/>
</dbReference>
<evidence type="ECO:0000256" key="11">
    <source>
        <dbReference type="SAM" id="MobiDB-lite"/>
    </source>
</evidence>
<dbReference type="InterPro" id="IPR014001">
    <property type="entry name" value="Helicase_ATP-bd"/>
</dbReference>
<dbReference type="GO" id="GO:0006281">
    <property type="term" value="P:DNA repair"/>
    <property type="evidence" value="ECO:0007669"/>
    <property type="project" value="TreeGrafter"/>
</dbReference>
<reference evidence="15" key="1">
    <citation type="submission" date="2025-08" db="UniProtKB">
        <authorList>
            <consortium name="Ensembl"/>
        </authorList>
    </citation>
    <scope>IDENTIFICATION</scope>
</reference>
<sequence>MSNRLTAEQQRKIEENRRKALERRAQRLGQQTSVTAPPRTNQHLQSLGSSGGGSVGVKPVQAISVTSGSAAGSFYKPPSIPAAQPPPSCTTSAAAKKAAISVRGKCVPHAEDRFKVEVGYHAELIAVFKSIPSKNYDPATKTWNFSLDDYTQLMDQAAAIPSVTLRPLEGIGALDSAPSRPCDGAALAALLKLCNGWQKPGASVQGQCILVSQTRFEVDIPYHADVIAVFKQMPTKNYDMKTRKWSFSLEDYKRLMDLLSGMAGVEVEPLPRAVIQTFAARLNGTIAKTSDVPEADLSSIDPTLTSTLMPFQKEGVNFAVSKQGRLLLADDMGLGKTVQAICIAAYYRNEWPLLVVTPSSVRFTWAEAFRRWLPSLSPDSINVAVKAKENMRSGLVNIVSYDLLSRMDKQHAGPPFNVLIMDESHFLKNIKTARCKAALPLLKAAKRVILLSGTPAMSRPCELYTQILAVRPSLFPRLHEFGVRYCDARQKNWGWDYSGSSNLGELKLLLEECLMLRRLKSDVLSQLPSKQRKVVTVTIEGVSGRMKAALSAAAKQLTKTHRSEKQALLVFYNHTAEAKLQAIMEYITDMLECGREKFLVFAHHKLVLDHITTELLKKNVSFIRIDGATPSAERQQLCEKFQFSSKSCVAVLSVTAANMGLTLHSADLVIFAELFWNPGVLIQAEDRVHRIGQTSNVDIHYLVAKGTADDHLWPMIQAKMSVLKEVGLSESNLSDKAENESFHLKDPNQKSIMEMFQRSFSEEDDFDEAVLMEADT</sequence>
<keyword evidence="4" id="KW-0378">Hydrolase</keyword>
<feature type="domain" description="Helicase C-terminal" evidence="13">
    <location>
        <begin position="586"/>
        <end position="739"/>
    </location>
</feature>
<evidence type="ECO:0000256" key="10">
    <source>
        <dbReference type="PROSITE-ProRule" id="PRU00800"/>
    </source>
</evidence>
<dbReference type="Gene3D" id="3.40.50.300">
    <property type="entry name" value="P-loop containing nucleotide triphosphate hydrolases"/>
    <property type="match status" value="1"/>
</dbReference>
<name>A0A3B5KVH2_9TELE</name>
<dbReference type="InterPro" id="IPR038718">
    <property type="entry name" value="SNF2-like_sf"/>
</dbReference>
<keyword evidence="6" id="KW-0539">Nucleus</keyword>
<evidence type="ECO:0000313" key="16">
    <source>
        <dbReference type="Proteomes" id="UP000261380"/>
    </source>
</evidence>
<evidence type="ECO:0000259" key="14">
    <source>
        <dbReference type="PROSITE" id="PS51467"/>
    </source>
</evidence>
<dbReference type="InterPro" id="IPR049730">
    <property type="entry name" value="SNF2/RAD54-like_C"/>
</dbReference>
<comment type="similarity">
    <text evidence="10">Belongs to the SNF2/RAD54 helicase family. SMARCAL1 subfamily.</text>
</comment>
<keyword evidence="3" id="KW-0677">Repeat</keyword>
<proteinExistence type="inferred from homology"/>
<comment type="subcellular location">
    <subcellularLocation>
        <location evidence="1">Nucleus</location>
    </subcellularLocation>
</comment>
<organism evidence="15 16">
    <name type="scientific">Xiphophorus couchianus</name>
    <name type="common">Monterrey platyfish</name>
    <dbReference type="NCBI Taxonomy" id="32473"/>
    <lineage>
        <taxon>Eukaryota</taxon>
        <taxon>Metazoa</taxon>
        <taxon>Chordata</taxon>
        <taxon>Craniata</taxon>
        <taxon>Vertebrata</taxon>
        <taxon>Euteleostomi</taxon>
        <taxon>Actinopterygii</taxon>
        <taxon>Neopterygii</taxon>
        <taxon>Teleostei</taxon>
        <taxon>Neoteleostei</taxon>
        <taxon>Acanthomorphata</taxon>
        <taxon>Ovalentaria</taxon>
        <taxon>Atherinomorphae</taxon>
        <taxon>Cyprinodontiformes</taxon>
        <taxon>Poeciliidae</taxon>
        <taxon>Poeciliinae</taxon>
        <taxon>Xiphophorus</taxon>
    </lineage>
</organism>
<evidence type="ECO:0000259" key="12">
    <source>
        <dbReference type="PROSITE" id="PS51192"/>
    </source>
</evidence>
<dbReference type="GeneTree" id="ENSGT00940000157608"/>
<comment type="catalytic activity">
    <reaction evidence="9">
        <text>ATP + H2O = ADP + phosphate + H(+)</text>
        <dbReference type="Rhea" id="RHEA:13065"/>
        <dbReference type="ChEBI" id="CHEBI:15377"/>
        <dbReference type="ChEBI" id="CHEBI:15378"/>
        <dbReference type="ChEBI" id="CHEBI:30616"/>
        <dbReference type="ChEBI" id="CHEBI:43474"/>
        <dbReference type="ChEBI" id="CHEBI:456216"/>
    </reaction>
    <physiologicalReaction direction="left-to-right" evidence="9">
        <dbReference type="Rhea" id="RHEA:13066"/>
    </physiologicalReaction>
</comment>
<feature type="compositionally biased region" description="Basic and acidic residues" evidence="11">
    <location>
        <begin position="9"/>
        <end position="25"/>
    </location>
</feature>
<dbReference type="Pfam" id="PF00176">
    <property type="entry name" value="SNF2-rel_dom"/>
    <property type="match status" value="1"/>
</dbReference>
<feature type="region of interest" description="Disordered" evidence="11">
    <location>
        <begin position="1"/>
        <end position="55"/>
    </location>
</feature>
<reference evidence="15" key="2">
    <citation type="submission" date="2025-09" db="UniProtKB">
        <authorList>
            <consortium name="Ensembl"/>
        </authorList>
    </citation>
    <scope>IDENTIFICATION</scope>
</reference>
<dbReference type="SMART" id="SM00487">
    <property type="entry name" value="DEXDc"/>
    <property type="match status" value="1"/>
</dbReference>
<dbReference type="PROSITE" id="PS51194">
    <property type="entry name" value="HELICASE_CTER"/>
    <property type="match status" value="1"/>
</dbReference>
<keyword evidence="16" id="KW-1185">Reference proteome</keyword>
<dbReference type="GO" id="GO:0031297">
    <property type="term" value="P:replication fork processing"/>
    <property type="evidence" value="ECO:0007669"/>
    <property type="project" value="TreeGrafter"/>
</dbReference>
<dbReference type="GO" id="GO:0016787">
    <property type="term" value="F:hydrolase activity"/>
    <property type="evidence" value="ECO:0007669"/>
    <property type="project" value="UniProtKB-KW"/>
</dbReference>
<feature type="domain" description="HARP" evidence="14">
    <location>
        <begin position="98"/>
        <end position="169"/>
    </location>
</feature>
<feature type="domain" description="Helicase ATP-binding" evidence="12">
    <location>
        <begin position="317"/>
        <end position="473"/>
    </location>
</feature>
<evidence type="ECO:0000256" key="2">
    <source>
        <dbReference type="ARBA" id="ARBA00020162"/>
    </source>
</evidence>
<evidence type="ECO:0000256" key="7">
    <source>
        <dbReference type="ARBA" id="ARBA00029621"/>
    </source>
</evidence>
<evidence type="ECO:0000256" key="4">
    <source>
        <dbReference type="ARBA" id="ARBA00022801"/>
    </source>
</evidence>
<dbReference type="PANTHER" id="PTHR45766:SF6">
    <property type="entry name" value="SWI_SNF-RELATED MATRIX-ASSOCIATED ACTIN-DEPENDENT REGULATOR OF CHROMATIN SUBFAMILY A-LIKE PROTEIN 1"/>
    <property type="match status" value="1"/>
</dbReference>